<dbReference type="AlphaFoldDB" id="A0A1B7LC62"/>
<dbReference type="RefSeq" id="WP_066670338.1">
    <property type="nucleotide sequence ID" value="NZ_LYVF01000184.1"/>
</dbReference>
<name>A0A1B7LC62_9FIRM</name>
<dbReference type="Proteomes" id="UP000078532">
    <property type="component" value="Unassembled WGS sequence"/>
</dbReference>
<dbReference type="InterPro" id="IPR019300">
    <property type="entry name" value="CooT"/>
</dbReference>
<evidence type="ECO:0000313" key="1">
    <source>
        <dbReference type="EMBL" id="OAT80240.1"/>
    </source>
</evidence>
<evidence type="ECO:0000313" key="2">
    <source>
        <dbReference type="Proteomes" id="UP000078532"/>
    </source>
</evidence>
<accession>A0A1B7LC62</accession>
<dbReference type="Pfam" id="PF10133">
    <property type="entry name" value="CooT"/>
    <property type="match status" value="1"/>
</dbReference>
<gene>
    <name evidence="1" type="ORF">A6M21_00935</name>
</gene>
<keyword evidence="2" id="KW-1185">Reference proteome</keyword>
<dbReference type="OrthoDB" id="5422162at2"/>
<protein>
    <submittedName>
        <fullName evidence="1">RNA-binding protein</fullName>
    </submittedName>
</protein>
<proteinExistence type="predicted"/>
<organism evidence="1 2">
    <name type="scientific">Desulfotomaculum copahuensis</name>
    <dbReference type="NCBI Taxonomy" id="1838280"/>
    <lineage>
        <taxon>Bacteria</taxon>
        <taxon>Bacillati</taxon>
        <taxon>Bacillota</taxon>
        <taxon>Clostridia</taxon>
        <taxon>Eubacteriales</taxon>
        <taxon>Desulfotomaculaceae</taxon>
        <taxon>Desulfotomaculum</taxon>
    </lineage>
</organism>
<reference evidence="1 2" key="1">
    <citation type="submission" date="2016-04" db="EMBL/GenBank/DDBJ databases">
        <authorList>
            <person name="Evans L.H."/>
            <person name="Alamgir A."/>
            <person name="Owens N."/>
            <person name="Weber N.D."/>
            <person name="Virtaneva K."/>
            <person name="Barbian K."/>
            <person name="Babar A."/>
            <person name="Rosenke K."/>
        </authorList>
    </citation>
    <scope>NUCLEOTIDE SEQUENCE [LARGE SCALE GENOMIC DNA]</scope>
    <source>
        <strain evidence="1 2">LMa1</strain>
    </source>
</reference>
<dbReference type="EMBL" id="LYVF01000184">
    <property type="protein sequence ID" value="OAT80240.1"/>
    <property type="molecule type" value="Genomic_DNA"/>
</dbReference>
<comment type="caution">
    <text evidence="1">The sequence shown here is derived from an EMBL/GenBank/DDBJ whole genome shotgun (WGS) entry which is preliminary data.</text>
</comment>
<dbReference type="STRING" id="1838280.A6M21_00935"/>
<sequence>MCEANAYLRKDGNDELFLEMVDRVVPGEEGLLLEDIFGRRKVIKAKIVELALVDHRIVLEKDEQN</sequence>